<evidence type="ECO:0000256" key="4">
    <source>
        <dbReference type="ARBA" id="ARBA00022496"/>
    </source>
</evidence>
<evidence type="ECO:0000256" key="2">
    <source>
        <dbReference type="ARBA" id="ARBA00022448"/>
    </source>
</evidence>
<evidence type="ECO:0000256" key="6">
    <source>
        <dbReference type="ARBA" id="ARBA00023065"/>
    </source>
</evidence>
<evidence type="ECO:0000256" key="7">
    <source>
        <dbReference type="ARBA" id="ARBA00023136"/>
    </source>
</evidence>
<evidence type="ECO:0000313" key="9">
    <source>
        <dbReference type="EMBL" id="EYF03828.1"/>
    </source>
</evidence>
<dbReference type="InterPro" id="IPR038729">
    <property type="entry name" value="Rad50/SbcC_AAA"/>
</dbReference>
<comment type="caution">
    <text evidence="9">The sequence shown here is derived from an EMBL/GenBank/DDBJ whole genome shotgun (WGS) entry which is preliminary data.</text>
</comment>
<sequence length="216" mass="24040">MILDEHGRTMGRTYHEAFLRALTLRRDRAIDWTGYPFSIPAIRSLDREEPLPLHPRVTFFIGENGAGKSTVIETIAILAGFNAEGGSRNVNFATHRSESNLHQHTRLVRGARRERTGYFLRAESFFNVATEVERLGVGSAYGGSSLHEQSHGEAFIGLLQHRFGPDGLYVLDEPEAALSPSRQLVLLARMHDLVARGRSQFVIATHSPRAVPGEDL</sequence>
<keyword evidence="3" id="KW-1003">Cell membrane</keyword>
<name>A0A017T3K0_9BACT</name>
<evidence type="ECO:0000259" key="8">
    <source>
        <dbReference type="SMART" id="SM00382"/>
    </source>
</evidence>
<protein>
    <submittedName>
        <fullName evidence="9">ABC transporter, ATP-binding protein</fullName>
    </submittedName>
</protein>
<organism evidence="9 10">
    <name type="scientific">Chondromyces apiculatus DSM 436</name>
    <dbReference type="NCBI Taxonomy" id="1192034"/>
    <lineage>
        <taxon>Bacteria</taxon>
        <taxon>Pseudomonadati</taxon>
        <taxon>Myxococcota</taxon>
        <taxon>Polyangia</taxon>
        <taxon>Polyangiales</taxon>
        <taxon>Polyangiaceae</taxon>
        <taxon>Chondromyces</taxon>
    </lineage>
</organism>
<keyword evidence="9" id="KW-0067">ATP-binding</keyword>
<dbReference type="SMART" id="SM00382">
    <property type="entry name" value="AAA"/>
    <property type="match status" value="1"/>
</dbReference>
<dbReference type="Pfam" id="PF13304">
    <property type="entry name" value="AAA_21"/>
    <property type="match status" value="1"/>
</dbReference>
<keyword evidence="9" id="KW-0547">Nucleotide-binding</keyword>
<accession>A0A017T3K0</accession>
<dbReference type="PANTHER" id="PTHR42771:SF2">
    <property type="entry name" value="IRON(3+)-HYDROXAMATE IMPORT ATP-BINDING PROTEIN FHUC"/>
    <property type="match status" value="1"/>
</dbReference>
<dbReference type="EMBL" id="ASRX01000041">
    <property type="protein sequence ID" value="EYF03828.1"/>
    <property type="molecule type" value="Genomic_DNA"/>
</dbReference>
<dbReference type="GO" id="GO:0006302">
    <property type="term" value="P:double-strand break repair"/>
    <property type="evidence" value="ECO:0007669"/>
    <property type="project" value="InterPro"/>
</dbReference>
<keyword evidence="4" id="KW-0410">Iron transport</keyword>
<dbReference type="AlphaFoldDB" id="A0A017T3K0"/>
<gene>
    <name evidence="9" type="ORF">CAP_5092</name>
</gene>
<dbReference type="InterPro" id="IPR027417">
    <property type="entry name" value="P-loop_NTPase"/>
</dbReference>
<dbReference type="InterPro" id="IPR003959">
    <property type="entry name" value="ATPase_AAA_core"/>
</dbReference>
<reference evidence="9 10" key="1">
    <citation type="submission" date="2013-05" db="EMBL/GenBank/DDBJ databases">
        <title>Genome assembly of Chondromyces apiculatus DSM 436.</title>
        <authorList>
            <person name="Sharma G."/>
            <person name="Khatri I."/>
            <person name="Kaur C."/>
            <person name="Mayilraj S."/>
            <person name="Subramanian S."/>
        </authorList>
    </citation>
    <scope>NUCLEOTIDE SEQUENCE [LARGE SCALE GENOMIC DNA]</scope>
    <source>
        <strain evidence="9 10">DSM 436</strain>
    </source>
</reference>
<proteinExistence type="predicted"/>
<evidence type="ECO:0000256" key="3">
    <source>
        <dbReference type="ARBA" id="ARBA00022475"/>
    </source>
</evidence>
<dbReference type="PANTHER" id="PTHR42771">
    <property type="entry name" value="IRON(3+)-HYDROXAMATE IMPORT ATP-BINDING PROTEIN FHUC"/>
    <property type="match status" value="1"/>
</dbReference>
<dbReference type="SUPFAM" id="SSF52540">
    <property type="entry name" value="P-loop containing nucleoside triphosphate hydrolases"/>
    <property type="match status" value="1"/>
</dbReference>
<keyword evidence="2" id="KW-0813">Transport</keyword>
<keyword evidence="10" id="KW-1185">Reference proteome</keyword>
<dbReference type="InterPro" id="IPR003593">
    <property type="entry name" value="AAA+_ATPase"/>
</dbReference>
<dbReference type="eggNOG" id="COG3910">
    <property type="taxonomic scope" value="Bacteria"/>
</dbReference>
<evidence type="ECO:0000313" key="10">
    <source>
        <dbReference type="Proteomes" id="UP000019678"/>
    </source>
</evidence>
<dbReference type="Proteomes" id="UP000019678">
    <property type="component" value="Unassembled WGS sequence"/>
</dbReference>
<dbReference type="GO" id="GO:0006826">
    <property type="term" value="P:iron ion transport"/>
    <property type="evidence" value="ECO:0007669"/>
    <property type="project" value="UniProtKB-KW"/>
</dbReference>
<evidence type="ECO:0000256" key="5">
    <source>
        <dbReference type="ARBA" id="ARBA00023004"/>
    </source>
</evidence>
<dbReference type="GO" id="GO:0005886">
    <property type="term" value="C:plasma membrane"/>
    <property type="evidence" value="ECO:0007669"/>
    <property type="project" value="UniProtKB-SubCell"/>
</dbReference>
<comment type="subcellular location">
    <subcellularLocation>
        <location evidence="1">Cell membrane</location>
        <topology evidence="1">Peripheral membrane protein</topology>
    </subcellularLocation>
</comment>
<dbReference type="GO" id="GO:0005524">
    <property type="term" value="F:ATP binding"/>
    <property type="evidence" value="ECO:0007669"/>
    <property type="project" value="UniProtKB-KW"/>
</dbReference>
<evidence type="ECO:0000256" key="1">
    <source>
        <dbReference type="ARBA" id="ARBA00004202"/>
    </source>
</evidence>
<keyword evidence="7" id="KW-0472">Membrane</keyword>
<keyword evidence="6" id="KW-0406">Ion transport</keyword>
<dbReference type="InterPro" id="IPR051535">
    <property type="entry name" value="Siderophore_ABC-ATPase"/>
</dbReference>
<dbReference type="Gene3D" id="3.40.50.300">
    <property type="entry name" value="P-loop containing nucleotide triphosphate hydrolases"/>
    <property type="match status" value="2"/>
</dbReference>
<dbReference type="GO" id="GO:0016887">
    <property type="term" value="F:ATP hydrolysis activity"/>
    <property type="evidence" value="ECO:0007669"/>
    <property type="project" value="InterPro"/>
</dbReference>
<keyword evidence="5" id="KW-0408">Iron</keyword>
<feature type="domain" description="AAA+ ATPase" evidence="8">
    <location>
        <begin position="54"/>
        <end position="209"/>
    </location>
</feature>
<dbReference type="Pfam" id="PF13476">
    <property type="entry name" value="AAA_23"/>
    <property type="match status" value="1"/>
</dbReference>